<organism evidence="1 2">
    <name type="scientific">Mesorhabditis belari</name>
    <dbReference type="NCBI Taxonomy" id="2138241"/>
    <lineage>
        <taxon>Eukaryota</taxon>
        <taxon>Metazoa</taxon>
        <taxon>Ecdysozoa</taxon>
        <taxon>Nematoda</taxon>
        <taxon>Chromadorea</taxon>
        <taxon>Rhabditida</taxon>
        <taxon>Rhabditina</taxon>
        <taxon>Rhabditomorpha</taxon>
        <taxon>Rhabditoidea</taxon>
        <taxon>Rhabditidae</taxon>
        <taxon>Mesorhabditinae</taxon>
        <taxon>Mesorhabditis</taxon>
    </lineage>
</organism>
<evidence type="ECO:0000313" key="1">
    <source>
        <dbReference type="Proteomes" id="UP000887575"/>
    </source>
</evidence>
<dbReference type="AlphaFoldDB" id="A0AAF3J910"/>
<protein>
    <submittedName>
        <fullName evidence="2">Uncharacterized protein</fullName>
    </submittedName>
</protein>
<dbReference type="Proteomes" id="UP000887575">
    <property type="component" value="Unassembled WGS sequence"/>
</dbReference>
<proteinExistence type="predicted"/>
<reference evidence="2" key="1">
    <citation type="submission" date="2024-02" db="UniProtKB">
        <authorList>
            <consortium name="WormBaseParasite"/>
        </authorList>
    </citation>
    <scope>IDENTIFICATION</scope>
</reference>
<sequence>MAKGSSNYSTPERVGSVRLTLTRLVRFARRKCPFYLNTLLCILQRLFHMLAKSNVVNIEVLNERFSSITRCSTTPTPCIYGVRSVHTLTCFHDLNFGLKMSSLVKTVDRMAEQPANTFRQRKIGPICAKGTANCDACIVNGYSVTRCAKCKIVASEESIFGT</sequence>
<keyword evidence="1" id="KW-1185">Reference proteome</keyword>
<evidence type="ECO:0000313" key="2">
    <source>
        <dbReference type="WBParaSite" id="MBELARI_LOCUS4047"/>
    </source>
</evidence>
<name>A0AAF3J910_9BILA</name>
<accession>A0AAF3J910</accession>
<dbReference type="WBParaSite" id="MBELARI_LOCUS4047">
    <property type="protein sequence ID" value="MBELARI_LOCUS4047"/>
    <property type="gene ID" value="MBELARI_LOCUS4047"/>
</dbReference>